<dbReference type="RefSeq" id="WP_101433865.1">
    <property type="nucleotide sequence ID" value="NZ_PJMY01000001.1"/>
</dbReference>
<sequence>MSTYLYGITFADHPAEVGGLRGVGSSPAPARVVRAGDKLSAVVGDVEGELRAKRRDLAAHQEILQALCEEGPTLPMRFGIVADDDTAVAEEIAAKADVYTAALQRVRGHVEMNVKVAHREEAVLGQILADDEEIRTLAASLREDAGRGEAEQVRFGELVAGRLEERESEDADAVLRYLLPLASEHEPGPRVDGCFFNCSFLVPHEKTGEFQDAVRRLATLVEEVAEVRAQGPLPPYSFTEDQ</sequence>
<evidence type="ECO:0000256" key="3">
    <source>
        <dbReference type="ARBA" id="ARBA00035643"/>
    </source>
</evidence>
<keyword evidence="1" id="KW-0304">Gas vesicle</keyword>
<accession>A0A2N3X215</accession>
<dbReference type="AlphaFoldDB" id="A0A2N3X215"/>
<evidence type="ECO:0000313" key="4">
    <source>
        <dbReference type="EMBL" id="PKW00158.1"/>
    </source>
</evidence>
<gene>
    <name evidence="4" type="ORF">ATK30_0244</name>
</gene>
<comment type="similarity">
    <text evidence="3">Belongs to the gas vesicle GvpF/GvpL family.</text>
</comment>
<evidence type="ECO:0000313" key="5">
    <source>
        <dbReference type="Proteomes" id="UP000233750"/>
    </source>
</evidence>
<organism evidence="4 5">
    <name type="scientific">Amycolatopsis echigonensis</name>
    <dbReference type="NCBI Taxonomy" id="2576905"/>
    <lineage>
        <taxon>Bacteria</taxon>
        <taxon>Bacillati</taxon>
        <taxon>Actinomycetota</taxon>
        <taxon>Actinomycetes</taxon>
        <taxon>Pseudonocardiales</taxon>
        <taxon>Pseudonocardiaceae</taxon>
        <taxon>Amycolatopsis</taxon>
    </lineage>
</organism>
<proteinExistence type="inferred from homology"/>
<evidence type="ECO:0000256" key="2">
    <source>
        <dbReference type="ARBA" id="ARBA00035108"/>
    </source>
</evidence>
<evidence type="ECO:0000256" key="1">
    <source>
        <dbReference type="ARBA" id="ARBA00022987"/>
    </source>
</evidence>
<dbReference type="PANTHER" id="PTHR36852">
    <property type="entry name" value="PROTEIN GVPL 2"/>
    <property type="match status" value="1"/>
</dbReference>
<dbReference type="GO" id="GO:0031412">
    <property type="term" value="P:gas vesicle organization"/>
    <property type="evidence" value="ECO:0007669"/>
    <property type="project" value="InterPro"/>
</dbReference>
<dbReference type="Pfam" id="PF06386">
    <property type="entry name" value="GvpL_GvpF"/>
    <property type="match status" value="1"/>
</dbReference>
<name>A0A2N3X215_9PSEU</name>
<dbReference type="GO" id="GO:0031411">
    <property type="term" value="C:gas vesicle"/>
    <property type="evidence" value="ECO:0007669"/>
    <property type="project" value="UniProtKB-SubCell"/>
</dbReference>
<dbReference type="Proteomes" id="UP000233750">
    <property type="component" value="Unassembled WGS sequence"/>
</dbReference>
<dbReference type="EMBL" id="PJMY01000001">
    <property type="protein sequence ID" value="PKW00158.1"/>
    <property type="molecule type" value="Genomic_DNA"/>
</dbReference>
<dbReference type="InterPro" id="IPR009430">
    <property type="entry name" value="GvpL/GvpF"/>
</dbReference>
<reference evidence="4 5" key="1">
    <citation type="submission" date="2017-12" db="EMBL/GenBank/DDBJ databases">
        <title>Sequencing the genomes of 1000 Actinobacteria strains.</title>
        <authorList>
            <person name="Klenk H.-P."/>
        </authorList>
    </citation>
    <scope>NUCLEOTIDE SEQUENCE [LARGE SCALE GENOMIC DNA]</scope>
    <source>
        <strain evidence="4 5">DSM 45165</strain>
    </source>
</reference>
<keyword evidence="5" id="KW-1185">Reference proteome</keyword>
<comment type="caution">
    <text evidence="4">The sequence shown here is derived from an EMBL/GenBank/DDBJ whole genome shotgun (WGS) entry which is preliminary data.</text>
</comment>
<dbReference type="PANTHER" id="PTHR36852:SF1">
    <property type="entry name" value="PROTEIN GVPL 2"/>
    <property type="match status" value="1"/>
</dbReference>
<protein>
    <submittedName>
        <fullName evidence="4">Gas vesicle protein GvpL/GvpF</fullName>
    </submittedName>
</protein>
<dbReference type="OrthoDB" id="3867411at2"/>
<comment type="subcellular location">
    <subcellularLocation>
        <location evidence="2">Gas vesicle</location>
    </subcellularLocation>
</comment>